<evidence type="ECO:0008006" key="4">
    <source>
        <dbReference type="Google" id="ProtNLM"/>
    </source>
</evidence>
<organism evidence="2 3">
    <name type="scientific">Urbifossiella limnaea</name>
    <dbReference type="NCBI Taxonomy" id="2528023"/>
    <lineage>
        <taxon>Bacteria</taxon>
        <taxon>Pseudomonadati</taxon>
        <taxon>Planctomycetota</taxon>
        <taxon>Planctomycetia</taxon>
        <taxon>Gemmatales</taxon>
        <taxon>Gemmataceae</taxon>
        <taxon>Urbifossiella</taxon>
    </lineage>
</organism>
<keyword evidence="1" id="KW-1133">Transmembrane helix</keyword>
<proteinExistence type="predicted"/>
<evidence type="ECO:0000313" key="3">
    <source>
        <dbReference type="Proteomes" id="UP000319576"/>
    </source>
</evidence>
<reference evidence="2 3" key="1">
    <citation type="submission" date="2019-02" db="EMBL/GenBank/DDBJ databases">
        <title>Deep-cultivation of Planctomycetes and their phenomic and genomic characterization uncovers novel biology.</title>
        <authorList>
            <person name="Wiegand S."/>
            <person name="Jogler M."/>
            <person name="Boedeker C."/>
            <person name="Pinto D."/>
            <person name="Vollmers J."/>
            <person name="Rivas-Marin E."/>
            <person name="Kohn T."/>
            <person name="Peeters S.H."/>
            <person name="Heuer A."/>
            <person name="Rast P."/>
            <person name="Oberbeckmann S."/>
            <person name="Bunk B."/>
            <person name="Jeske O."/>
            <person name="Meyerdierks A."/>
            <person name="Storesund J.E."/>
            <person name="Kallscheuer N."/>
            <person name="Luecker S."/>
            <person name="Lage O.M."/>
            <person name="Pohl T."/>
            <person name="Merkel B.J."/>
            <person name="Hornburger P."/>
            <person name="Mueller R.-W."/>
            <person name="Bruemmer F."/>
            <person name="Labrenz M."/>
            <person name="Spormann A.M."/>
            <person name="Op den Camp H."/>
            <person name="Overmann J."/>
            <person name="Amann R."/>
            <person name="Jetten M.S.M."/>
            <person name="Mascher T."/>
            <person name="Medema M.H."/>
            <person name="Devos D.P."/>
            <person name="Kaster A.-K."/>
            <person name="Ovreas L."/>
            <person name="Rohde M."/>
            <person name="Galperin M.Y."/>
            <person name="Jogler C."/>
        </authorList>
    </citation>
    <scope>NUCLEOTIDE SEQUENCE [LARGE SCALE GENOMIC DNA]</scope>
    <source>
        <strain evidence="2 3">ETA_A1</strain>
    </source>
</reference>
<accession>A0A517Y3C1</accession>
<gene>
    <name evidence="2" type="ORF">ETAA1_63140</name>
</gene>
<protein>
    <recommendedName>
        <fullName evidence="4">Pilus assembly protein</fullName>
    </recommendedName>
</protein>
<evidence type="ECO:0000313" key="2">
    <source>
        <dbReference type="EMBL" id="QDU24300.1"/>
    </source>
</evidence>
<dbReference type="KEGG" id="uli:ETAA1_63140"/>
<dbReference type="Proteomes" id="UP000319576">
    <property type="component" value="Chromosome"/>
</dbReference>
<keyword evidence="3" id="KW-1185">Reference proteome</keyword>
<dbReference type="RefSeq" id="WP_145244465.1">
    <property type="nucleotide sequence ID" value="NZ_CP036273.1"/>
</dbReference>
<feature type="transmembrane region" description="Helical" evidence="1">
    <location>
        <begin position="20"/>
        <end position="39"/>
    </location>
</feature>
<name>A0A517Y3C1_9BACT</name>
<evidence type="ECO:0000256" key="1">
    <source>
        <dbReference type="SAM" id="Phobius"/>
    </source>
</evidence>
<keyword evidence="1" id="KW-0472">Membrane</keyword>
<keyword evidence="1" id="KW-0812">Transmembrane</keyword>
<sequence>MSNLFARLWDDDQGAVISSELVLVLGILIFGLIPGLVALRNSVNSALTTIGNFLGRITPSFTYSGYAVIASGGGSTIALVGGLQINYTTVTQLSAAQVTPTLVNYLVVPPAP</sequence>
<dbReference type="EMBL" id="CP036273">
    <property type="protein sequence ID" value="QDU24300.1"/>
    <property type="molecule type" value="Genomic_DNA"/>
</dbReference>
<dbReference type="OrthoDB" id="278295at2"/>
<dbReference type="AlphaFoldDB" id="A0A517Y3C1"/>